<evidence type="ECO:0000313" key="2">
    <source>
        <dbReference type="EMBL" id="APA97792.1"/>
    </source>
</evidence>
<dbReference type="PROSITE" id="PS51257">
    <property type="entry name" value="PROKAR_LIPOPROTEIN"/>
    <property type="match status" value="1"/>
</dbReference>
<dbReference type="AlphaFoldDB" id="A0A0B8N8M1"/>
<dbReference type="Proteomes" id="UP000037179">
    <property type="component" value="Unassembled WGS sequence"/>
</dbReference>
<reference evidence="2 5" key="3">
    <citation type="submission" date="2016-10" db="EMBL/GenBank/DDBJ databases">
        <title>Genome sequence of Nocardia seriolae strain EM150506, isolated from Anguila japonica.</title>
        <authorList>
            <person name="Han H.-J."/>
        </authorList>
    </citation>
    <scope>NUCLEOTIDE SEQUENCE [LARGE SCALE GENOMIC DNA]</scope>
    <source>
        <strain evidence="2 5">EM150506</strain>
    </source>
</reference>
<dbReference type="GeneID" id="93376201"/>
<evidence type="ECO:0000313" key="5">
    <source>
        <dbReference type="Proteomes" id="UP000180166"/>
    </source>
</evidence>
<evidence type="ECO:0000313" key="3">
    <source>
        <dbReference type="EMBL" id="GAP30302.1"/>
    </source>
</evidence>
<name>A0A0B8N8M1_9NOCA</name>
<accession>A0A0B8N8M1</accession>
<gene>
    <name evidence="2" type="ORF">NS506_03743</name>
    <name evidence="3" type="ORF">NSK11_contig00077-0021</name>
</gene>
<keyword evidence="4" id="KW-1185">Reference proteome</keyword>
<dbReference type="EMBL" id="BBYQ01000077">
    <property type="protein sequence ID" value="GAP30302.1"/>
    <property type="molecule type" value="Genomic_DNA"/>
</dbReference>
<organism evidence="3 4">
    <name type="scientific">Nocardia seriolae</name>
    <dbReference type="NCBI Taxonomy" id="37332"/>
    <lineage>
        <taxon>Bacteria</taxon>
        <taxon>Bacillati</taxon>
        <taxon>Actinomycetota</taxon>
        <taxon>Actinomycetes</taxon>
        <taxon>Mycobacteriales</taxon>
        <taxon>Nocardiaceae</taxon>
        <taxon>Nocardia</taxon>
    </lineage>
</organism>
<feature type="region of interest" description="Disordered" evidence="1">
    <location>
        <begin position="247"/>
        <end position="278"/>
    </location>
</feature>
<evidence type="ECO:0000256" key="1">
    <source>
        <dbReference type="SAM" id="MobiDB-lite"/>
    </source>
</evidence>
<proteinExistence type="predicted"/>
<reference evidence="4" key="1">
    <citation type="submission" date="2015-07" db="EMBL/GenBank/DDBJ databases">
        <title>Nocardia seriolae U-1 whole genome shotgun sequence.</title>
        <authorList>
            <person name="Imajoh M."/>
            <person name="Fukumoto Y."/>
            <person name="Sukeda M."/>
            <person name="Yamane J."/>
            <person name="Yamasaki K."/>
            <person name="Shimizu M."/>
            <person name="Ohnishi K."/>
            <person name="Oshima S."/>
        </authorList>
    </citation>
    <scope>NUCLEOTIDE SEQUENCE [LARGE SCALE GENOMIC DNA]</scope>
    <source>
        <strain evidence="4">U-1</strain>
    </source>
</reference>
<dbReference type="EMBL" id="CP017839">
    <property type="protein sequence ID" value="APA97792.1"/>
    <property type="molecule type" value="Genomic_DNA"/>
</dbReference>
<dbReference type="OrthoDB" id="4571558at2"/>
<dbReference type="RefSeq" id="WP_143161289.1">
    <property type="nucleotide sequence ID" value="NZ_AP017900.1"/>
</dbReference>
<dbReference type="KEGG" id="nsr:NS506_03743"/>
<feature type="compositionally biased region" description="Polar residues" evidence="1">
    <location>
        <begin position="247"/>
        <end position="258"/>
    </location>
</feature>
<evidence type="ECO:0000313" key="4">
    <source>
        <dbReference type="Proteomes" id="UP000037179"/>
    </source>
</evidence>
<protein>
    <recommendedName>
        <fullName evidence="6">Lipoprotein</fullName>
    </recommendedName>
</protein>
<dbReference type="Proteomes" id="UP000180166">
    <property type="component" value="Chromosome"/>
</dbReference>
<sequence>MVSIGRGAKLGTAVTVLLSAACSADGGSSVEPLTPARLAAVPADEYAFPAEWAGDHTFRWSAPDAIDLMSPEATVVRALAESKRLSLAVGDRLAYPGYSAAVSDVVELHVPDGGAYPVGAREGTWTYRWRGTFLARILRIDPDAQGFTAAYCVDFGNVAESDNGGRTYHWRSVGEGGKLDHGWVTWLRVTSNSDTTRVADSIGLDGGQTSRVPRFDPFHGWSVAEAWGPSPRRASDAATVDGCAQWTRSNPHEASSASDAAVTLAEPQDPYPGWPATG</sequence>
<evidence type="ECO:0008006" key="6">
    <source>
        <dbReference type="Google" id="ProtNLM"/>
    </source>
</evidence>
<reference evidence="3 4" key="2">
    <citation type="journal article" date="2016" name="Genome Announc.">
        <title>Draft Genome Sequence of Erythromycin- and Oxytetracycline-Sensitive Nocardia seriolae Strain U-1 (NBRC 110359).</title>
        <authorList>
            <person name="Imajoh M."/>
            <person name="Sukeda M."/>
            <person name="Shimizu M."/>
            <person name="Yamane J."/>
            <person name="Ohnishi K."/>
            <person name="Oshima S."/>
        </authorList>
    </citation>
    <scope>NUCLEOTIDE SEQUENCE [LARGE SCALE GENOMIC DNA]</scope>
    <source>
        <strain evidence="3 4">U-1</strain>
    </source>
</reference>
<feature type="compositionally biased region" description="Pro residues" evidence="1">
    <location>
        <begin position="269"/>
        <end position="278"/>
    </location>
</feature>